<reference evidence="2 3" key="1">
    <citation type="submission" date="2016-04" db="EMBL/GenBank/DDBJ databases">
        <title>First whole genome shotgun sequence of the bacterium Enteractinococcus sp. strain UASWS1574.</title>
        <authorList>
            <person name="Crovadore J."/>
            <person name="Chablais R."/>
            <person name="Lefort F."/>
        </authorList>
    </citation>
    <scope>NUCLEOTIDE SEQUENCE [LARGE SCALE GENOMIC DNA]</scope>
    <source>
        <strain evidence="2 3">UASWS1574</strain>
    </source>
</reference>
<comment type="caution">
    <text evidence="2">The sequence shown here is derived from an EMBL/GenBank/DDBJ whole genome shotgun (WGS) entry which is preliminary data.</text>
</comment>
<organism evidence="2 3">
    <name type="scientific">Enteractinococcus helveticum</name>
    <dbReference type="NCBI Taxonomy" id="1837282"/>
    <lineage>
        <taxon>Bacteria</taxon>
        <taxon>Bacillati</taxon>
        <taxon>Actinomycetota</taxon>
        <taxon>Actinomycetes</taxon>
        <taxon>Micrococcales</taxon>
        <taxon>Micrococcaceae</taxon>
    </lineage>
</organism>
<dbReference type="OrthoDB" id="7210788at2"/>
<dbReference type="STRING" id="1837282.A6F49_00470"/>
<accession>A0A1B7LVN2</accession>
<gene>
    <name evidence="2" type="ORF">A6F49_00470</name>
</gene>
<dbReference type="Pfam" id="PF04213">
    <property type="entry name" value="HtaA"/>
    <property type="match status" value="1"/>
</dbReference>
<evidence type="ECO:0000259" key="1">
    <source>
        <dbReference type="Pfam" id="PF04213"/>
    </source>
</evidence>
<feature type="domain" description="Htaa" evidence="1">
    <location>
        <begin position="16"/>
        <end position="149"/>
    </location>
</feature>
<sequence length="158" mass="17698">MNDNTLFARIDRIAGLAWGVHTPFWEYIQRIPDGLVAVHNGAKILESGATFFPLDAASATAHELRFVGDLEFRGHNGMMAVTVQQPWLQCHGERWQLTIVDPFEPGSRMPIVDIELHDEATGTARLTESGTDLFMGNYNEGTLFDPVRIVWAEKDQDS</sequence>
<dbReference type="RefSeq" id="WP_161485832.1">
    <property type="nucleotide sequence ID" value="NZ_LXEY01000101.1"/>
</dbReference>
<proteinExistence type="predicted"/>
<keyword evidence="3" id="KW-1185">Reference proteome</keyword>
<dbReference type="Proteomes" id="UP000078292">
    <property type="component" value="Unassembled WGS sequence"/>
</dbReference>
<name>A0A1B7LVN2_9MICC</name>
<dbReference type="EMBL" id="LXEY01000101">
    <property type="protein sequence ID" value="OAV53998.1"/>
    <property type="molecule type" value="Genomic_DNA"/>
</dbReference>
<dbReference type="AlphaFoldDB" id="A0A1B7LVN2"/>
<evidence type="ECO:0000313" key="2">
    <source>
        <dbReference type="EMBL" id="OAV53998.1"/>
    </source>
</evidence>
<dbReference type="InterPro" id="IPR007331">
    <property type="entry name" value="Htaa"/>
</dbReference>
<protein>
    <recommendedName>
        <fullName evidence="1">Htaa domain-containing protein</fullName>
    </recommendedName>
</protein>
<evidence type="ECO:0000313" key="3">
    <source>
        <dbReference type="Proteomes" id="UP000078292"/>
    </source>
</evidence>